<keyword evidence="2" id="KW-1133">Transmembrane helix</keyword>
<dbReference type="STRING" id="1548547.BA177_02255"/>
<dbReference type="EMBL" id="CP016268">
    <property type="protein sequence ID" value="ANO50197.1"/>
    <property type="molecule type" value="Genomic_DNA"/>
</dbReference>
<dbReference type="Proteomes" id="UP000092695">
    <property type="component" value="Chromosome"/>
</dbReference>
<sequence>MAADNDNLWHEQRVGPLMSYILDALKKSESERQQQHLPGFADIPRAAQSRSTPVWIWLLVALLLVNVAVLAFLLVDREPSSGMRQLELQVPAVASEEQPAFRDLVNEAREQVAPETAAPPPRSAATSSAPPAATTITNDRPAAQRTPTRAAAVSNSATTATQSIPTMTELQLNGELQLPELHLDIHVYSQAADERFVFVNMSKYREQARLAEGPLVKEIRADGVVLEHRGREFLLPRE</sequence>
<evidence type="ECO:0000313" key="4">
    <source>
        <dbReference type="EMBL" id="ANO50197.1"/>
    </source>
</evidence>
<gene>
    <name evidence="4" type="ORF">BA177_02255</name>
</gene>
<reference evidence="4 5" key="1">
    <citation type="submission" date="2016-06" db="EMBL/GenBank/DDBJ databases">
        <title>Complete genome sequence of a deep-branching marine Gamma Proteobacterium Woeseia oceani type strain XK5.</title>
        <authorList>
            <person name="Mu D."/>
            <person name="Du Z."/>
        </authorList>
    </citation>
    <scope>NUCLEOTIDE SEQUENCE [LARGE SCALE GENOMIC DNA]</scope>
    <source>
        <strain evidence="4 5">XK5</strain>
    </source>
</reference>
<protein>
    <recommendedName>
        <fullName evidence="3">Type II secretion system protein GspB C-terminal domain-containing protein</fullName>
    </recommendedName>
</protein>
<evidence type="ECO:0000256" key="2">
    <source>
        <dbReference type="SAM" id="Phobius"/>
    </source>
</evidence>
<feature type="region of interest" description="Disordered" evidence="1">
    <location>
        <begin position="109"/>
        <end position="165"/>
    </location>
</feature>
<accession>A0A193LCG3</accession>
<keyword evidence="2" id="KW-0472">Membrane</keyword>
<evidence type="ECO:0000313" key="5">
    <source>
        <dbReference type="Proteomes" id="UP000092695"/>
    </source>
</evidence>
<feature type="domain" description="Type II secretion system protein GspB C-terminal" evidence="3">
    <location>
        <begin position="178"/>
        <end position="236"/>
    </location>
</feature>
<dbReference type="Pfam" id="PF16537">
    <property type="entry name" value="T2SSB"/>
    <property type="match status" value="1"/>
</dbReference>
<feature type="transmembrane region" description="Helical" evidence="2">
    <location>
        <begin position="54"/>
        <end position="75"/>
    </location>
</feature>
<dbReference type="AlphaFoldDB" id="A0A193LCG3"/>
<dbReference type="InterPro" id="IPR032389">
    <property type="entry name" value="GspB_C"/>
</dbReference>
<dbReference type="KEGG" id="woc:BA177_02255"/>
<name>A0A193LCG3_9GAMM</name>
<keyword evidence="5" id="KW-1185">Reference proteome</keyword>
<evidence type="ECO:0000259" key="3">
    <source>
        <dbReference type="Pfam" id="PF16537"/>
    </source>
</evidence>
<proteinExistence type="predicted"/>
<dbReference type="GO" id="GO:0015627">
    <property type="term" value="C:type II protein secretion system complex"/>
    <property type="evidence" value="ECO:0007669"/>
    <property type="project" value="InterPro"/>
</dbReference>
<keyword evidence="2" id="KW-0812">Transmembrane</keyword>
<organism evidence="4 5">
    <name type="scientific">Woeseia oceani</name>
    <dbReference type="NCBI Taxonomy" id="1548547"/>
    <lineage>
        <taxon>Bacteria</taxon>
        <taxon>Pseudomonadati</taxon>
        <taxon>Pseudomonadota</taxon>
        <taxon>Gammaproteobacteria</taxon>
        <taxon>Woeseiales</taxon>
        <taxon>Woeseiaceae</taxon>
        <taxon>Woeseia</taxon>
    </lineage>
</organism>
<feature type="compositionally biased region" description="Low complexity" evidence="1">
    <location>
        <begin position="123"/>
        <end position="163"/>
    </location>
</feature>
<evidence type="ECO:0000256" key="1">
    <source>
        <dbReference type="SAM" id="MobiDB-lite"/>
    </source>
</evidence>